<feature type="compositionally biased region" description="Basic and acidic residues" evidence="10">
    <location>
        <begin position="200"/>
        <end position="209"/>
    </location>
</feature>
<evidence type="ECO:0000259" key="11">
    <source>
        <dbReference type="Pfam" id="PF13878"/>
    </source>
</evidence>
<reference evidence="13" key="1">
    <citation type="journal article" date="2020" name="Fungal Divers.">
        <title>Resolving the Mortierellaceae phylogeny through synthesis of multi-gene phylogenetics and phylogenomics.</title>
        <authorList>
            <person name="Vandepol N."/>
            <person name="Liber J."/>
            <person name="Desiro A."/>
            <person name="Na H."/>
            <person name="Kennedy M."/>
            <person name="Barry K."/>
            <person name="Grigoriev I.V."/>
            <person name="Miller A.N."/>
            <person name="O'Donnell K."/>
            <person name="Stajich J.E."/>
            <person name="Bonito G."/>
        </authorList>
    </citation>
    <scope>NUCLEOTIDE SEQUENCE</scope>
    <source>
        <strain evidence="13">KOD1015</strain>
    </source>
</reference>
<feature type="domain" description="N-acetyltransferase ESCO zinc-finger" evidence="11">
    <location>
        <begin position="357"/>
        <end position="383"/>
    </location>
</feature>
<evidence type="ECO:0000256" key="10">
    <source>
        <dbReference type="SAM" id="MobiDB-lite"/>
    </source>
</evidence>
<dbReference type="GO" id="GO:0008270">
    <property type="term" value="F:zinc ion binding"/>
    <property type="evidence" value="ECO:0007669"/>
    <property type="project" value="UniProtKB-KW"/>
</dbReference>
<organism evidence="13 14">
    <name type="scientific">Lunasporangiospora selenospora</name>
    <dbReference type="NCBI Taxonomy" id="979761"/>
    <lineage>
        <taxon>Eukaryota</taxon>
        <taxon>Fungi</taxon>
        <taxon>Fungi incertae sedis</taxon>
        <taxon>Mucoromycota</taxon>
        <taxon>Mortierellomycotina</taxon>
        <taxon>Mortierellomycetes</taxon>
        <taxon>Mortierellales</taxon>
        <taxon>Mortierellaceae</taxon>
        <taxon>Lunasporangiospora</taxon>
    </lineage>
</organism>
<sequence>MAAHSSSSLSGSGPDQEPVPAPETPIREFKHHRTVRNTYGRTKPVDSSSPWRRDSEDDIRSSNITNVTEEAEEREESTFTSCVGRHSRLSGSFQELSVFSATRKRSALSESFDADENELDQVRKELESEDEDNRVHQKSLSGSTAPAKRKKTNQYTSGTLQKSESSTVKEQDVKSAKNSRRSGRVTSGRSPSPSSSPCGHDSKRSRDSTETSVSVSSHSSIKSSAGEMSGSHGPRQQHQQSTISSFFKAQSGRQGTGILKTRPSSSKPSAGIDKTPLTQVEASQADEMKRDTQSSLPKTSTLQDPPAPAKKLEQLFLSFSKDRSRSNSNHNTSTAGPSSKPPRPMTRLNREDEKTQGYQCPQCKMPYARGQPEDEKIHERYHKVILGGIDYPGYKNEVVVARFNDPDLESLGALASLNGQESARGGVLREMESSRVVMVSMAESGSGAGGSVFERKKVMEVLQTVNEELGSVEFDPTMLDSCKVFLYISGRKKAVGCVIVERIKEAFEVLTPTAETPSAAVQKNNNDGENNHSRSLVSQDTTTSSIPSNLSDLATIHMEGVTSFGCEGLTETRSSAIYCSMTPQPAICGISRIWVSAHYRRQGIATRLLDAVRDRFIYACRLDYRDLAFSQPTSDGKALARRYLGTDKFLVYVE</sequence>
<comment type="similarity">
    <text evidence="2">Belongs to the acetyltransferase family. ECO subfamily.</text>
</comment>
<feature type="compositionally biased region" description="Low complexity" evidence="10">
    <location>
        <begin position="184"/>
        <end position="199"/>
    </location>
</feature>
<evidence type="ECO:0000256" key="7">
    <source>
        <dbReference type="ARBA" id="ARBA00023242"/>
    </source>
</evidence>
<keyword evidence="8" id="KW-0131">Cell cycle</keyword>
<keyword evidence="3" id="KW-0808">Transferase</keyword>
<keyword evidence="4" id="KW-0479">Metal-binding</keyword>
<evidence type="ECO:0000256" key="8">
    <source>
        <dbReference type="ARBA" id="ARBA00023306"/>
    </source>
</evidence>
<dbReference type="Gene3D" id="3.40.630.30">
    <property type="match status" value="1"/>
</dbReference>
<feature type="compositionally biased region" description="Polar residues" evidence="10">
    <location>
        <begin position="153"/>
        <end position="166"/>
    </location>
</feature>
<keyword evidence="14" id="KW-1185">Reference proteome</keyword>
<keyword evidence="6" id="KW-0862">Zinc</keyword>
<dbReference type="GO" id="GO:0000785">
    <property type="term" value="C:chromatin"/>
    <property type="evidence" value="ECO:0007669"/>
    <property type="project" value="TreeGrafter"/>
</dbReference>
<evidence type="ECO:0000259" key="12">
    <source>
        <dbReference type="Pfam" id="PF13880"/>
    </source>
</evidence>
<dbReference type="GO" id="GO:0007064">
    <property type="term" value="P:mitotic sister chromatid cohesion"/>
    <property type="evidence" value="ECO:0007669"/>
    <property type="project" value="TreeGrafter"/>
</dbReference>
<evidence type="ECO:0000256" key="5">
    <source>
        <dbReference type="ARBA" id="ARBA00022771"/>
    </source>
</evidence>
<feature type="compositionally biased region" description="Low complexity" evidence="10">
    <location>
        <begin position="1"/>
        <end position="13"/>
    </location>
</feature>
<feature type="region of interest" description="Disordered" evidence="10">
    <location>
        <begin position="100"/>
        <end position="369"/>
    </location>
</feature>
<feature type="compositionally biased region" description="Polar residues" evidence="10">
    <location>
        <begin position="234"/>
        <end position="253"/>
    </location>
</feature>
<dbReference type="AlphaFoldDB" id="A0A9P6FZY6"/>
<evidence type="ECO:0000256" key="4">
    <source>
        <dbReference type="ARBA" id="ARBA00022723"/>
    </source>
</evidence>
<protein>
    <submittedName>
        <fullName evidence="13">N-acetyltransferase esco2</fullName>
    </submittedName>
</protein>
<comment type="caution">
    <text evidence="13">The sequence shown here is derived from an EMBL/GenBank/DDBJ whole genome shotgun (WGS) entry which is preliminary data.</text>
</comment>
<comment type="subcellular location">
    <subcellularLocation>
        <location evidence="1">Nucleus</location>
    </subcellularLocation>
</comment>
<accession>A0A9P6FZY6</accession>
<proteinExistence type="inferred from homology"/>
<dbReference type="GO" id="GO:0005634">
    <property type="term" value="C:nucleus"/>
    <property type="evidence" value="ECO:0007669"/>
    <property type="project" value="UniProtKB-SubCell"/>
</dbReference>
<feature type="region of interest" description="Disordered" evidence="10">
    <location>
        <begin position="1"/>
        <end position="79"/>
    </location>
</feature>
<dbReference type="EMBL" id="JAABOA010000353">
    <property type="protein sequence ID" value="KAF9584683.1"/>
    <property type="molecule type" value="Genomic_DNA"/>
</dbReference>
<evidence type="ECO:0000313" key="13">
    <source>
        <dbReference type="EMBL" id="KAF9584683.1"/>
    </source>
</evidence>
<dbReference type="InterPro" id="IPR028009">
    <property type="entry name" value="ESCO_Acetyltransf_dom"/>
</dbReference>
<feature type="domain" description="N-acetyltransferase ESCO acetyl-transferase" evidence="12">
    <location>
        <begin position="584"/>
        <end position="652"/>
    </location>
</feature>
<keyword evidence="9" id="KW-0012">Acyltransferase</keyword>
<dbReference type="SUPFAM" id="SSF55729">
    <property type="entry name" value="Acyl-CoA N-acyltransferases (Nat)"/>
    <property type="match status" value="1"/>
</dbReference>
<evidence type="ECO:0000256" key="2">
    <source>
        <dbReference type="ARBA" id="ARBA00005816"/>
    </source>
</evidence>
<dbReference type="CDD" id="cd04301">
    <property type="entry name" value="NAT_SF"/>
    <property type="match status" value="1"/>
</dbReference>
<evidence type="ECO:0000313" key="14">
    <source>
        <dbReference type="Proteomes" id="UP000780801"/>
    </source>
</evidence>
<feature type="compositionally biased region" description="Polar residues" evidence="10">
    <location>
        <begin position="293"/>
        <end position="303"/>
    </location>
</feature>
<evidence type="ECO:0000256" key="3">
    <source>
        <dbReference type="ARBA" id="ARBA00022679"/>
    </source>
</evidence>
<dbReference type="OrthoDB" id="428854at2759"/>
<dbReference type="Pfam" id="PF13878">
    <property type="entry name" value="zf-C2H2_3"/>
    <property type="match status" value="1"/>
</dbReference>
<keyword evidence="7" id="KW-0539">Nucleus</keyword>
<dbReference type="Proteomes" id="UP000780801">
    <property type="component" value="Unassembled WGS sequence"/>
</dbReference>
<evidence type="ECO:0000256" key="1">
    <source>
        <dbReference type="ARBA" id="ARBA00004123"/>
    </source>
</evidence>
<dbReference type="GO" id="GO:0061733">
    <property type="term" value="F:protein-lysine-acetyltransferase activity"/>
    <property type="evidence" value="ECO:0007669"/>
    <property type="project" value="TreeGrafter"/>
</dbReference>
<feature type="compositionally biased region" description="Polar residues" evidence="10">
    <location>
        <begin position="36"/>
        <end position="50"/>
    </location>
</feature>
<feature type="compositionally biased region" description="Low complexity" evidence="10">
    <location>
        <begin position="210"/>
        <end position="224"/>
    </location>
</feature>
<name>A0A9P6FZY6_9FUNG</name>
<dbReference type="InterPro" id="IPR016181">
    <property type="entry name" value="Acyl_CoA_acyltransferase"/>
</dbReference>
<dbReference type="PANTHER" id="PTHR45884:SF2">
    <property type="entry name" value="N-ACETYLTRANSFERASE ECO"/>
    <property type="match status" value="1"/>
</dbReference>
<dbReference type="Pfam" id="PF13880">
    <property type="entry name" value="Acetyltransf_13"/>
    <property type="match status" value="1"/>
</dbReference>
<keyword evidence="5" id="KW-0863">Zinc-finger</keyword>
<evidence type="ECO:0000256" key="9">
    <source>
        <dbReference type="ARBA" id="ARBA00023315"/>
    </source>
</evidence>
<gene>
    <name evidence="13" type="primary">ESCO2</name>
    <name evidence="13" type="ORF">BGW38_005580</name>
</gene>
<dbReference type="InterPro" id="IPR028005">
    <property type="entry name" value="AcTrfase_ESCO_Znf_dom"/>
</dbReference>
<feature type="region of interest" description="Disordered" evidence="10">
    <location>
        <begin position="514"/>
        <end position="545"/>
    </location>
</feature>
<feature type="compositionally biased region" description="Basic and acidic residues" evidence="10">
    <location>
        <begin position="51"/>
        <end position="60"/>
    </location>
</feature>
<evidence type="ECO:0000256" key="6">
    <source>
        <dbReference type="ARBA" id="ARBA00022833"/>
    </source>
</evidence>
<dbReference type="PANTHER" id="PTHR45884">
    <property type="entry name" value="N-ACETYLTRANSFERASE ECO"/>
    <property type="match status" value="1"/>
</dbReference>